<dbReference type="Gene3D" id="3.10.50.40">
    <property type="match status" value="1"/>
</dbReference>
<evidence type="ECO:0000259" key="7">
    <source>
        <dbReference type="PROSITE" id="PS50198"/>
    </source>
</evidence>
<proteinExistence type="inferred from homology"/>
<evidence type="ECO:0000256" key="3">
    <source>
        <dbReference type="ARBA" id="ARBA00013194"/>
    </source>
</evidence>
<reference evidence="8 9" key="1">
    <citation type="submission" date="2019-03" db="EMBL/GenBank/DDBJ databases">
        <title>Seongchinamella monodicae gen. nov., sp. nov., a novel member of the Gammaproteobacteria isolated from a tidal mudflat of beach.</title>
        <authorList>
            <person name="Yang H.G."/>
            <person name="Kang J.W."/>
            <person name="Lee S.D."/>
        </authorList>
    </citation>
    <scope>NUCLEOTIDE SEQUENCE [LARGE SCALE GENOMIC DNA]</scope>
    <source>
        <strain evidence="8 9">GH4-78</strain>
    </source>
</reference>
<evidence type="ECO:0000313" key="9">
    <source>
        <dbReference type="Proteomes" id="UP000295554"/>
    </source>
</evidence>
<dbReference type="PROSITE" id="PS50198">
    <property type="entry name" value="PPIC_PPIASE_2"/>
    <property type="match status" value="1"/>
</dbReference>
<accession>A0A4V2ZXI1</accession>
<dbReference type="InterPro" id="IPR050245">
    <property type="entry name" value="PrsA_foldase"/>
</dbReference>
<comment type="catalytic activity">
    <reaction evidence="1">
        <text>[protein]-peptidylproline (omega=180) = [protein]-peptidylproline (omega=0)</text>
        <dbReference type="Rhea" id="RHEA:16237"/>
        <dbReference type="Rhea" id="RHEA-COMP:10747"/>
        <dbReference type="Rhea" id="RHEA-COMP:10748"/>
        <dbReference type="ChEBI" id="CHEBI:83833"/>
        <dbReference type="ChEBI" id="CHEBI:83834"/>
        <dbReference type="EC" id="5.2.1.8"/>
    </reaction>
</comment>
<feature type="signal peptide" evidence="6">
    <location>
        <begin position="1"/>
        <end position="22"/>
    </location>
</feature>
<dbReference type="EC" id="5.2.1.8" evidence="3"/>
<gene>
    <name evidence="8" type="ORF">E2F43_02440</name>
</gene>
<dbReference type="PANTHER" id="PTHR47245">
    <property type="entry name" value="PEPTIDYLPROLYL ISOMERASE"/>
    <property type="match status" value="1"/>
</dbReference>
<dbReference type="GO" id="GO:0003755">
    <property type="term" value="F:peptidyl-prolyl cis-trans isomerase activity"/>
    <property type="evidence" value="ECO:0007669"/>
    <property type="project" value="UniProtKB-KW"/>
</dbReference>
<dbReference type="OrthoDB" id="9812372at2"/>
<comment type="similarity">
    <text evidence="2">Belongs to the PpiC/parvulin rotamase family.</text>
</comment>
<name>A0A4V2ZXI1_9GAMM</name>
<dbReference type="InterPro" id="IPR000297">
    <property type="entry name" value="PPIase_PpiC"/>
</dbReference>
<sequence length="299" mass="34001">MNMLKCLFSALLLVVPALPAMAQNIVVQDGEFALTESELAYLVSRWTQQMRDSAIGDDGDRLELLNLSLANKKLAAEAENIAEQDPDVTWQYRLGLEAYQRDFALRWYRDQVEVPDFTELAQEQYTLNRDKYALIPERRISSHILFSAPPGVVRDDLLVKAQGVLDQLREGADFVEMVETYSGEPGAAEKQGKFDRWLKFGEIGVTPPYTEGLFTIEKIGDYSELVQTEFGIHIIRLDGIQEQSYKSFEDVKDDIVKELEAEYIQLAMKDYVGQFNMSDDVIIDHEAVEAILAPYAKQE</sequence>
<keyword evidence="6" id="KW-0732">Signal</keyword>
<dbReference type="AlphaFoldDB" id="A0A4V2ZXI1"/>
<keyword evidence="9" id="KW-1185">Reference proteome</keyword>
<dbReference type="InterPro" id="IPR046357">
    <property type="entry name" value="PPIase_dom_sf"/>
</dbReference>
<evidence type="ECO:0000256" key="6">
    <source>
        <dbReference type="SAM" id="SignalP"/>
    </source>
</evidence>
<keyword evidence="5" id="KW-0413">Isomerase</keyword>
<comment type="caution">
    <text evidence="8">The sequence shown here is derived from an EMBL/GenBank/DDBJ whole genome shotgun (WGS) entry which is preliminary data.</text>
</comment>
<evidence type="ECO:0000256" key="1">
    <source>
        <dbReference type="ARBA" id="ARBA00000971"/>
    </source>
</evidence>
<dbReference type="PANTHER" id="PTHR47245:SF2">
    <property type="entry name" value="PEPTIDYL-PROLYL CIS-TRANS ISOMERASE HP_0175-RELATED"/>
    <property type="match status" value="1"/>
</dbReference>
<evidence type="ECO:0000256" key="2">
    <source>
        <dbReference type="ARBA" id="ARBA00007656"/>
    </source>
</evidence>
<dbReference type="EMBL" id="SMSE01000001">
    <property type="protein sequence ID" value="TDG15115.1"/>
    <property type="molecule type" value="Genomic_DNA"/>
</dbReference>
<dbReference type="SUPFAM" id="SSF54534">
    <property type="entry name" value="FKBP-like"/>
    <property type="match status" value="1"/>
</dbReference>
<dbReference type="Proteomes" id="UP000295554">
    <property type="component" value="Unassembled WGS sequence"/>
</dbReference>
<feature type="chain" id="PRO_5020629084" description="peptidylprolyl isomerase" evidence="6">
    <location>
        <begin position="23"/>
        <end position="299"/>
    </location>
</feature>
<evidence type="ECO:0000313" key="8">
    <source>
        <dbReference type="EMBL" id="TDG15115.1"/>
    </source>
</evidence>
<dbReference type="Pfam" id="PF13616">
    <property type="entry name" value="Rotamase_3"/>
    <property type="match status" value="1"/>
</dbReference>
<keyword evidence="4 5" id="KW-0697">Rotamase</keyword>
<evidence type="ECO:0000256" key="5">
    <source>
        <dbReference type="PROSITE-ProRule" id="PRU00278"/>
    </source>
</evidence>
<evidence type="ECO:0000256" key="4">
    <source>
        <dbReference type="ARBA" id="ARBA00023110"/>
    </source>
</evidence>
<feature type="domain" description="PpiC" evidence="7">
    <location>
        <begin position="136"/>
        <end position="239"/>
    </location>
</feature>
<protein>
    <recommendedName>
        <fullName evidence="3">peptidylprolyl isomerase</fullName>
        <ecNumber evidence="3">5.2.1.8</ecNumber>
    </recommendedName>
</protein>
<organism evidence="8 9">
    <name type="scientific">Seongchinamella unica</name>
    <dbReference type="NCBI Taxonomy" id="2547392"/>
    <lineage>
        <taxon>Bacteria</taxon>
        <taxon>Pseudomonadati</taxon>
        <taxon>Pseudomonadota</taxon>
        <taxon>Gammaproteobacteria</taxon>
        <taxon>Cellvibrionales</taxon>
        <taxon>Halieaceae</taxon>
        <taxon>Seongchinamella</taxon>
    </lineage>
</organism>